<dbReference type="EMBL" id="WTPW01000114">
    <property type="protein sequence ID" value="KAF0546081.1"/>
    <property type="molecule type" value="Genomic_DNA"/>
</dbReference>
<organism evidence="1 2">
    <name type="scientific">Gigaspora margarita</name>
    <dbReference type="NCBI Taxonomy" id="4874"/>
    <lineage>
        <taxon>Eukaryota</taxon>
        <taxon>Fungi</taxon>
        <taxon>Fungi incertae sedis</taxon>
        <taxon>Mucoromycota</taxon>
        <taxon>Glomeromycotina</taxon>
        <taxon>Glomeromycetes</taxon>
        <taxon>Diversisporales</taxon>
        <taxon>Gigasporaceae</taxon>
        <taxon>Gigaspora</taxon>
    </lineage>
</organism>
<evidence type="ECO:0000313" key="1">
    <source>
        <dbReference type="EMBL" id="KAF0546081.1"/>
    </source>
</evidence>
<evidence type="ECO:0000313" key="2">
    <source>
        <dbReference type="Proteomes" id="UP000439903"/>
    </source>
</evidence>
<accession>A0A8H4ESN8</accession>
<comment type="caution">
    <text evidence="1">The sequence shown here is derived from an EMBL/GenBank/DDBJ whole genome shotgun (WGS) entry which is preliminary data.</text>
</comment>
<dbReference type="OrthoDB" id="2445869at2759"/>
<protein>
    <submittedName>
        <fullName evidence="1">Uncharacterized protein</fullName>
    </submittedName>
</protein>
<dbReference type="AlphaFoldDB" id="A0A8H4ESN8"/>
<proteinExistence type="predicted"/>
<sequence length="305" mass="34379">MGDLINIFIADKTVDDLNMNVTLDVRLSSLLITSSNSGTINWIAYNLPQDDNSIINHLANDTFQLSNNSSLCYVFPNINGSYGFITSELSYDNSVPNESVPIISIYYMFLTPLNHQISEKYLLHYARNVSEISYISCSTSYSEHGNVCLITELVESFQNSKLFITYQIDFLSSGSIVGIHAQFPQLMNTNYSTQFDIQPLFYGGAVLTSWNVKKDNINKRALHPIPPLKKADITVEHVTNMTTNIISNKGSIIGSNFGNNLNNQTTKAQFIVTKNNTHILYVVYGTTNEWDIFVTNIPKFRNDYD</sequence>
<dbReference type="Proteomes" id="UP000439903">
    <property type="component" value="Unassembled WGS sequence"/>
</dbReference>
<reference evidence="1 2" key="1">
    <citation type="journal article" date="2019" name="Environ. Microbiol.">
        <title>At the nexus of three kingdoms: the genome of the mycorrhizal fungus Gigaspora margarita provides insights into plant, endobacterial and fungal interactions.</title>
        <authorList>
            <person name="Venice F."/>
            <person name="Ghignone S."/>
            <person name="Salvioli di Fossalunga A."/>
            <person name="Amselem J."/>
            <person name="Novero M."/>
            <person name="Xianan X."/>
            <person name="Sedzielewska Toro K."/>
            <person name="Morin E."/>
            <person name="Lipzen A."/>
            <person name="Grigoriev I.V."/>
            <person name="Henrissat B."/>
            <person name="Martin F.M."/>
            <person name="Bonfante P."/>
        </authorList>
    </citation>
    <scope>NUCLEOTIDE SEQUENCE [LARGE SCALE GENOMIC DNA]</scope>
    <source>
        <strain evidence="1 2">BEG34</strain>
    </source>
</reference>
<name>A0A8H4ESN8_GIGMA</name>
<gene>
    <name evidence="1" type="ORF">F8M41_001622</name>
</gene>
<keyword evidence="2" id="KW-1185">Reference proteome</keyword>